<sequence>MILEKAIKWGNTNPRKLFLIDGFGAILSAIFLGIVLVQFERFFGIPKQTLYFLASLPCLFAIYDFYCFHKIDDRLGISLKRIAVLNLIYCCLSIVLFIYHRHEIMLFGWVYIVVEIMVVYTLAVFELRVANAIRKAT</sequence>
<evidence type="ECO:0000313" key="2">
    <source>
        <dbReference type="EMBL" id="MDN5204529.1"/>
    </source>
</evidence>
<protein>
    <submittedName>
        <fullName evidence="2">Uncharacterized protein</fullName>
    </submittedName>
</protein>
<feature type="transmembrane region" description="Helical" evidence="1">
    <location>
        <begin position="106"/>
        <end position="125"/>
    </location>
</feature>
<evidence type="ECO:0000256" key="1">
    <source>
        <dbReference type="SAM" id="Phobius"/>
    </source>
</evidence>
<feature type="transmembrane region" description="Helical" evidence="1">
    <location>
        <begin position="49"/>
        <end position="69"/>
    </location>
</feature>
<organism evidence="2 3">
    <name type="scientific">Splendidivirga corallicola</name>
    <dbReference type="NCBI Taxonomy" id="3051826"/>
    <lineage>
        <taxon>Bacteria</taxon>
        <taxon>Pseudomonadati</taxon>
        <taxon>Bacteroidota</taxon>
        <taxon>Cytophagia</taxon>
        <taxon>Cytophagales</taxon>
        <taxon>Splendidivirgaceae</taxon>
        <taxon>Splendidivirga</taxon>
    </lineage>
</organism>
<dbReference type="RefSeq" id="WP_346754549.1">
    <property type="nucleotide sequence ID" value="NZ_JAUJEA010000011.1"/>
</dbReference>
<evidence type="ECO:0000313" key="3">
    <source>
        <dbReference type="Proteomes" id="UP001172082"/>
    </source>
</evidence>
<keyword evidence="1" id="KW-0472">Membrane</keyword>
<dbReference type="Proteomes" id="UP001172082">
    <property type="component" value="Unassembled WGS sequence"/>
</dbReference>
<dbReference type="EMBL" id="JAUJEA010000011">
    <property type="protein sequence ID" value="MDN5204529.1"/>
    <property type="molecule type" value="Genomic_DNA"/>
</dbReference>
<feature type="transmembrane region" description="Helical" evidence="1">
    <location>
        <begin position="17"/>
        <end position="37"/>
    </location>
</feature>
<gene>
    <name evidence="2" type="ORF">QQ008_24265</name>
</gene>
<keyword evidence="1" id="KW-0812">Transmembrane</keyword>
<proteinExistence type="predicted"/>
<comment type="caution">
    <text evidence="2">The sequence shown here is derived from an EMBL/GenBank/DDBJ whole genome shotgun (WGS) entry which is preliminary data.</text>
</comment>
<feature type="transmembrane region" description="Helical" evidence="1">
    <location>
        <begin position="81"/>
        <end position="100"/>
    </location>
</feature>
<accession>A0ABT8KUS3</accession>
<keyword evidence="3" id="KW-1185">Reference proteome</keyword>
<keyword evidence="1" id="KW-1133">Transmembrane helix</keyword>
<reference evidence="2" key="1">
    <citation type="submission" date="2023-06" db="EMBL/GenBank/DDBJ databases">
        <title>Genomic of Parafulvivirga corallium.</title>
        <authorList>
            <person name="Wang G."/>
        </authorList>
    </citation>
    <scope>NUCLEOTIDE SEQUENCE</scope>
    <source>
        <strain evidence="2">BMA10</strain>
    </source>
</reference>
<name>A0ABT8KUS3_9BACT</name>